<feature type="compositionally biased region" description="Low complexity" evidence="1">
    <location>
        <begin position="1"/>
        <end position="10"/>
    </location>
</feature>
<proteinExistence type="predicted"/>
<protein>
    <submittedName>
        <fullName evidence="2">Uncharacterized protein</fullName>
    </submittedName>
</protein>
<sequence length="80" mass="8369">MAAITPATEPSEAEPPPQRQDLGESSAVRGFPGSSGGDGFSATATAVGRFFDDDGNNRLGSIILPRWSMFWARSTPGSII</sequence>
<evidence type="ECO:0000313" key="2">
    <source>
        <dbReference type="EMBL" id="KAJ6838554.1"/>
    </source>
</evidence>
<accession>A0AAX6HD88</accession>
<gene>
    <name evidence="2" type="ORF">M6B38_318025</name>
</gene>
<dbReference type="EMBL" id="JANAVB010010600">
    <property type="protein sequence ID" value="KAJ6838554.1"/>
    <property type="molecule type" value="Genomic_DNA"/>
</dbReference>
<keyword evidence="3" id="KW-1185">Reference proteome</keyword>
<feature type="region of interest" description="Disordered" evidence="1">
    <location>
        <begin position="1"/>
        <end position="43"/>
    </location>
</feature>
<name>A0AAX6HD88_IRIPA</name>
<comment type="caution">
    <text evidence="2">The sequence shown here is derived from an EMBL/GenBank/DDBJ whole genome shotgun (WGS) entry which is preliminary data.</text>
</comment>
<organism evidence="2 3">
    <name type="scientific">Iris pallida</name>
    <name type="common">Sweet iris</name>
    <dbReference type="NCBI Taxonomy" id="29817"/>
    <lineage>
        <taxon>Eukaryota</taxon>
        <taxon>Viridiplantae</taxon>
        <taxon>Streptophyta</taxon>
        <taxon>Embryophyta</taxon>
        <taxon>Tracheophyta</taxon>
        <taxon>Spermatophyta</taxon>
        <taxon>Magnoliopsida</taxon>
        <taxon>Liliopsida</taxon>
        <taxon>Asparagales</taxon>
        <taxon>Iridaceae</taxon>
        <taxon>Iridoideae</taxon>
        <taxon>Irideae</taxon>
        <taxon>Iris</taxon>
    </lineage>
</organism>
<dbReference type="Proteomes" id="UP001140949">
    <property type="component" value="Unassembled WGS sequence"/>
</dbReference>
<reference evidence="2" key="1">
    <citation type="journal article" date="2023" name="GigaByte">
        <title>Genome assembly of the bearded iris, Iris pallida Lam.</title>
        <authorList>
            <person name="Bruccoleri R.E."/>
            <person name="Oakeley E.J."/>
            <person name="Faust A.M.E."/>
            <person name="Altorfer M."/>
            <person name="Dessus-Babus S."/>
            <person name="Burckhardt D."/>
            <person name="Oertli M."/>
            <person name="Naumann U."/>
            <person name="Petersen F."/>
            <person name="Wong J."/>
        </authorList>
    </citation>
    <scope>NUCLEOTIDE SEQUENCE</scope>
    <source>
        <strain evidence="2">GSM-AAB239-AS_SAM_17_03QT</strain>
    </source>
</reference>
<dbReference type="AlphaFoldDB" id="A0AAX6HD88"/>
<reference evidence="2" key="2">
    <citation type="submission" date="2023-04" db="EMBL/GenBank/DDBJ databases">
        <authorList>
            <person name="Bruccoleri R.E."/>
            <person name="Oakeley E.J."/>
            <person name="Faust A.-M."/>
            <person name="Dessus-Babus S."/>
            <person name="Altorfer M."/>
            <person name="Burckhardt D."/>
            <person name="Oertli M."/>
            <person name="Naumann U."/>
            <person name="Petersen F."/>
            <person name="Wong J."/>
        </authorList>
    </citation>
    <scope>NUCLEOTIDE SEQUENCE</scope>
    <source>
        <strain evidence="2">GSM-AAB239-AS_SAM_17_03QT</strain>
        <tissue evidence="2">Leaf</tissue>
    </source>
</reference>
<evidence type="ECO:0000313" key="3">
    <source>
        <dbReference type="Proteomes" id="UP001140949"/>
    </source>
</evidence>
<evidence type="ECO:0000256" key="1">
    <source>
        <dbReference type="SAM" id="MobiDB-lite"/>
    </source>
</evidence>